<dbReference type="EMBL" id="BFAV01000112">
    <property type="protein sequence ID" value="GBF33657.1"/>
    <property type="molecule type" value="Genomic_DNA"/>
</dbReference>
<name>A0A2L2XBH1_9FIRM</name>
<dbReference type="Proteomes" id="UP000239549">
    <property type="component" value="Unassembled WGS sequence"/>
</dbReference>
<reference evidence="2" key="1">
    <citation type="submission" date="2018-02" db="EMBL/GenBank/DDBJ databases">
        <title>Genome sequence of Desulfocucumis palustris strain NAW-5.</title>
        <authorList>
            <person name="Watanabe M."/>
            <person name="Kojima H."/>
            <person name="Fukui M."/>
        </authorList>
    </citation>
    <scope>NUCLEOTIDE SEQUENCE [LARGE SCALE GENOMIC DNA]</scope>
    <source>
        <strain evidence="2">NAW-5</strain>
    </source>
</reference>
<dbReference type="AlphaFoldDB" id="A0A2L2XBH1"/>
<evidence type="ECO:0000313" key="2">
    <source>
        <dbReference type="Proteomes" id="UP000239549"/>
    </source>
</evidence>
<accession>A0A2L2XBH1</accession>
<evidence type="ECO:0000313" key="1">
    <source>
        <dbReference type="EMBL" id="GBF33657.1"/>
    </source>
</evidence>
<sequence>MTIPEGGLFDSKFKEQSRSGLQQLSGGQIIWLPITRSFLYNYSSKKYNAKYSR</sequence>
<proteinExistence type="predicted"/>
<keyword evidence="2" id="KW-1185">Reference proteome</keyword>
<protein>
    <submittedName>
        <fullName evidence="1">Uncharacterized protein</fullName>
    </submittedName>
</protein>
<gene>
    <name evidence="1" type="ORF">DCCM_2763</name>
</gene>
<comment type="caution">
    <text evidence="1">The sequence shown here is derived from an EMBL/GenBank/DDBJ whole genome shotgun (WGS) entry which is preliminary data.</text>
</comment>
<organism evidence="1 2">
    <name type="scientific">Desulfocucumis palustris</name>
    <dbReference type="NCBI Taxonomy" id="1898651"/>
    <lineage>
        <taxon>Bacteria</taxon>
        <taxon>Bacillati</taxon>
        <taxon>Bacillota</taxon>
        <taxon>Clostridia</taxon>
        <taxon>Eubacteriales</taxon>
        <taxon>Desulfocucumaceae</taxon>
        <taxon>Desulfocucumis</taxon>
    </lineage>
</organism>